<evidence type="ECO:0000256" key="1">
    <source>
        <dbReference type="ARBA" id="ARBA00001947"/>
    </source>
</evidence>
<keyword evidence="7" id="KW-0482">Metalloprotease</keyword>
<gene>
    <name evidence="11" type="ORF">MRX98_16350</name>
</gene>
<feature type="domain" description="Peptidase M16 N-terminal" evidence="9">
    <location>
        <begin position="72"/>
        <end position="199"/>
    </location>
</feature>
<evidence type="ECO:0000313" key="12">
    <source>
        <dbReference type="Proteomes" id="UP001165427"/>
    </source>
</evidence>
<dbReference type="PANTHER" id="PTHR43690:SF17">
    <property type="entry name" value="PROTEIN YHJJ"/>
    <property type="match status" value="1"/>
</dbReference>
<dbReference type="InterPro" id="IPR007863">
    <property type="entry name" value="Peptidase_M16_C"/>
</dbReference>
<evidence type="ECO:0000313" key="11">
    <source>
        <dbReference type="EMBL" id="MCJ8502157.1"/>
    </source>
</evidence>
<comment type="similarity">
    <text evidence="2 8">Belongs to the peptidase M16 family.</text>
</comment>
<evidence type="ECO:0000256" key="8">
    <source>
        <dbReference type="RuleBase" id="RU004447"/>
    </source>
</evidence>
<comment type="caution">
    <text evidence="11">The sequence shown here is derived from an EMBL/GenBank/DDBJ whole genome shotgun (WGS) entry which is preliminary data.</text>
</comment>
<evidence type="ECO:0000256" key="4">
    <source>
        <dbReference type="ARBA" id="ARBA00022723"/>
    </source>
</evidence>
<dbReference type="Proteomes" id="UP001165427">
    <property type="component" value="Unassembled WGS sequence"/>
</dbReference>
<evidence type="ECO:0000256" key="2">
    <source>
        <dbReference type="ARBA" id="ARBA00007261"/>
    </source>
</evidence>
<dbReference type="InterPro" id="IPR050626">
    <property type="entry name" value="Peptidase_M16"/>
</dbReference>
<dbReference type="GO" id="GO:0046872">
    <property type="term" value="F:metal ion binding"/>
    <property type="evidence" value="ECO:0007669"/>
    <property type="project" value="UniProtKB-KW"/>
</dbReference>
<accession>A0AA41R315</accession>
<dbReference type="AlphaFoldDB" id="A0AA41R315"/>
<evidence type="ECO:0000256" key="5">
    <source>
        <dbReference type="ARBA" id="ARBA00022801"/>
    </source>
</evidence>
<proteinExistence type="inferred from homology"/>
<evidence type="ECO:0000256" key="7">
    <source>
        <dbReference type="ARBA" id="ARBA00023049"/>
    </source>
</evidence>
<dbReference type="Pfam" id="PF05193">
    <property type="entry name" value="Peptidase_M16_C"/>
    <property type="match status" value="2"/>
</dbReference>
<reference evidence="11" key="1">
    <citation type="submission" date="2022-04" db="EMBL/GenBank/DDBJ databases">
        <title>Desulfatitalea alkaliphila sp. nov., a novel anaerobic sulfate-reducing bacterium isolated from terrestrial mud volcano, Taman Peninsula, Russia.</title>
        <authorList>
            <person name="Khomyakova M.A."/>
            <person name="Merkel A.Y."/>
            <person name="Slobodkin A.I."/>
        </authorList>
    </citation>
    <scope>NUCLEOTIDE SEQUENCE</scope>
    <source>
        <strain evidence="11">M08but</strain>
    </source>
</reference>
<protein>
    <submittedName>
        <fullName evidence="11">Insulinase family protein</fullName>
    </submittedName>
</protein>
<dbReference type="SUPFAM" id="SSF63411">
    <property type="entry name" value="LuxS/MPP-like metallohydrolase"/>
    <property type="match status" value="4"/>
</dbReference>
<evidence type="ECO:0000259" key="10">
    <source>
        <dbReference type="Pfam" id="PF05193"/>
    </source>
</evidence>
<dbReference type="PROSITE" id="PS00143">
    <property type="entry name" value="INSULINASE"/>
    <property type="match status" value="1"/>
</dbReference>
<dbReference type="InterPro" id="IPR011765">
    <property type="entry name" value="Pept_M16_N"/>
</dbReference>
<feature type="domain" description="Peptidase M16 C-terminal" evidence="10">
    <location>
        <begin position="231"/>
        <end position="412"/>
    </location>
</feature>
<dbReference type="RefSeq" id="WP_246912396.1">
    <property type="nucleotide sequence ID" value="NZ_JALJRB010000021.1"/>
</dbReference>
<name>A0AA41R315_9BACT</name>
<keyword evidence="6" id="KW-0862">Zinc</keyword>
<keyword evidence="3" id="KW-0645">Protease</keyword>
<feature type="domain" description="Peptidase M16 C-terminal" evidence="10">
    <location>
        <begin position="730"/>
        <end position="888"/>
    </location>
</feature>
<keyword evidence="5" id="KW-0378">Hydrolase</keyword>
<keyword evidence="4" id="KW-0479">Metal-binding</keyword>
<dbReference type="GO" id="GO:0004222">
    <property type="term" value="F:metalloendopeptidase activity"/>
    <property type="evidence" value="ECO:0007669"/>
    <property type="project" value="InterPro"/>
</dbReference>
<dbReference type="GO" id="GO:0006508">
    <property type="term" value="P:proteolysis"/>
    <property type="evidence" value="ECO:0007669"/>
    <property type="project" value="UniProtKB-KW"/>
</dbReference>
<dbReference type="EMBL" id="JALJRB010000021">
    <property type="protein sequence ID" value="MCJ8502157.1"/>
    <property type="molecule type" value="Genomic_DNA"/>
</dbReference>
<dbReference type="InterPro" id="IPR001431">
    <property type="entry name" value="Pept_M16_Zn_BS"/>
</dbReference>
<evidence type="ECO:0000256" key="3">
    <source>
        <dbReference type="ARBA" id="ARBA00022670"/>
    </source>
</evidence>
<evidence type="ECO:0000256" key="6">
    <source>
        <dbReference type="ARBA" id="ARBA00022833"/>
    </source>
</evidence>
<comment type="cofactor">
    <cofactor evidence="1">
        <name>Zn(2+)</name>
        <dbReference type="ChEBI" id="CHEBI:29105"/>
    </cofactor>
</comment>
<dbReference type="InterPro" id="IPR011249">
    <property type="entry name" value="Metalloenz_LuxS/M16"/>
</dbReference>
<keyword evidence="12" id="KW-1185">Reference proteome</keyword>
<evidence type="ECO:0000259" key="9">
    <source>
        <dbReference type="Pfam" id="PF00675"/>
    </source>
</evidence>
<dbReference type="Gene3D" id="3.30.830.10">
    <property type="entry name" value="Metalloenzyme, LuxS/M16 peptidase-like"/>
    <property type="match status" value="4"/>
</dbReference>
<dbReference type="Pfam" id="PF00675">
    <property type="entry name" value="Peptidase_M16"/>
    <property type="match status" value="1"/>
</dbReference>
<organism evidence="11 12">
    <name type="scientific">Desulfatitalea alkaliphila</name>
    <dbReference type="NCBI Taxonomy" id="2929485"/>
    <lineage>
        <taxon>Bacteria</taxon>
        <taxon>Pseudomonadati</taxon>
        <taxon>Thermodesulfobacteriota</taxon>
        <taxon>Desulfobacteria</taxon>
        <taxon>Desulfobacterales</taxon>
        <taxon>Desulfosarcinaceae</taxon>
        <taxon>Desulfatitalea</taxon>
    </lineage>
</organism>
<dbReference type="PANTHER" id="PTHR43690">
    <property type="entry name" value="NARDILYSIN"/>
    <property type="match status" value="1"/>
</dbReference>
<sequence length="959" mass="107106">MKHQGLRPVVFALLAAILLLLPAGCAHLSVEEGYVPPRSLVTLSQWPHEGSDLAPDPDTTFGRLPNGLRYLLKENQTPRDRVSMHLYVQVGSLAEHDGEEGLAHFLEHMLFNGSTHFSPGELVKYFQRIGMQFGPDANARTGFAQTVYDILLPRGDAESIAEGLLVLRDFAAGALLLPDQVEKEIPVVLAEKRARDSARYRALEAAFAFEMPDSLPARRFPIGTEAAIESFDEASVREFYDAWYHPERMFLVMVGDFDHATAREWIVERFGDLQPRGAERALPDFGRFAHHGVKAFYHFDRELGATSVSIGTVTQSSTPPDSTDRRRRMLQEEIAYRILQRRLDALLRQPESVMTSVRASAGDYLQQIRYSEITAETTPQQWEETLTTLENTLRQALVHGFAQAELDRARRAYLAELQREADEENTVDSKRLAGAIMDSLGRRHVFQSAAQRLELLAPMLEEMCVAQVNKAFETSWAAPHRLVAVSGNAEIAPASLSTEAYIRQRFEIAGEQPIQPPAAGEAIAFPYLEPPATPGAIARRTVHEDLGIVQIDFANGLRLSLKPTDFKQNEVLAALSFGHGKSMEPADMPGLAQMSQAVVNGSGFGALDRIELEDALAGRLAEISLEVREEMFVVRGEAVPQELPLLFELYHTLLNDPGFQPDALQVALRRFEQQDRALRHSAEGVLQREGIAFLAGGDSRFGWPAWEQLQQVSLGHIARWFGQPLGEAPLELVMVGDFDVEEAVALAARYLGGLPARRESDGRPDRPGPRFPAGQALQLHPDTAMERALLMVAFPTDDFWDIRRTRRLNVLADLLSERLRVGIRENMGAAYSPFAYHRAHRAYQGYGFLAAYLLVDPRQVEAVAAEVDSIVDRLRDGGIADDELRRALDPTLTQIKDLRRLNGYWLNSVLIGSRRHPEQLDWAREMEKDFAAITVDAMNSLAAKYLDQFKAARIVIRPE</sequence>